<dbReference type="OrthoDB" id="2802667at2759"/>
<organism evidence="3 4">
    <name type="scientific">Wolfiporia cocos (strain MD-104)</name>
    <name type="common">Brown rot fungus</name>
    <dbReference type="NCBI Taxonomy" id="742152"/>
    <lineage>
        <taxon>Eukaryota</taxon>
        <taxon>Fungi</taxon>
        <taxon>Dikarya</taxon>
        <taxon>Basidiomycota</taxon>
        <taxon>Agaricomycotina</taxon>
        <taxon>Agaricomycetes</taxon>
        <taxon>Polyporales</taxon>
        <taxon>Phaeolaceae</taxon>
        <taxon>Wolfiporia</taxon>
    </lineage>
</organism>
<dbReference type="OMA" id="NGMEAQT"/>
<keyword evidence="4" id="KW-1185">Reference proteome</keyword>
<evidence type="ECO:0000256" key="2">
    <source>
        <dbReference type="SAM" id="SignalP"/>
    </source>
</evidence>
<feature type="region of interest" description="Disordered" evidence="1">
    <location>
        <begin position="116"/>
        <end position="150"/>
    </location>
</feature>
<evidence type="ECO:0000313" key="3">
    <source>
        <dbReference type="EMBL" id="PCH44735.1"/>
    </source>
</evidence>
<keyword evidence="2" id="KW-0732">Signal</keyword>
<dbReference type="Proteomes" id="UP000218811">
    <property type="component" value="Unassembled WGS sequence"/>
</dbReference>
<dbReference type="AlphaFoldDB" id="A0A2H3JT53"/>
<evidence type="ECO:0000313" key="4">
    <source>
        <dbReference type="Proteomes" id="UP000218811"/>
    </source>
</evidence>
<accession>A0A2H3JT53</accession>
<reference evidence="3 4" key="1">
    <citation type="journal article" date="2012" name="Science">
        <title>The Paleozoic origin of enzymatic lignin decomposition reconstructed from 31 fungal genomes.</title>
        <authorList>
            <person name="Floudas D."/>
            <person name="Binder M."/>
            <person name="Riley R."/>
            <person name="Barry K."/>
            <person name="Blanchette R.A."/>
            <person name="Henrissat B."/>
            <person name="Martinez A.T."/>
            <person name="Otillar R."/>
            <person name="Spatafora J.W."/>
            <person name="Yadav J.S."/>
            <person name="Aerts A."/>
            <person name="Benoit I."/>
            <person name="Boyd A."/>
            <person name="Carlson A."/>
            <person name="Copeland A."/>
            <person name="Coutinho P.M."/>
            <person name="de Vries R.P."/>
            <person name="Ferreira P."/>
            <person name="Findley K."/>
            <person name="Foster B."/>
            <person name="Gaskell J."/>
            <person name="Glotzer D."/>
            <person name="Gorecki P."/>
            <person name="Heitman J."/>
            <person name="Hesse C."/>
            <person name="Hori C."/>
            <person name="Igarashi K."/>
            <person name="Jurgens J.A."/>
            <person name="Kallen N."/>
            <person name="Kersten P."/>
            <person name="Kohler A."/>
            <person name="Kuees U."/>
            <person name="Kumar T.K.A."/>
            <person name="Kuo A."/>
            <person name="LaButti K."/>
            <person name="Larrondo L.F."/>
            <person name="Lindquist E."/>
            <person name="Ling A."/>
            <person name="Lombard V."/>
            <person name="Lucas S."/>
            <person name="Lundell T."/>
            <person name="Martin R."/>
            <person name="McLaughlin D.J."/>
            <person name="Morgenstern I."/>
            <person name="Morin E."/>
            <person name="Murat C."/>
            <person name="Nagy L.G."/>
            <person name="Nolan M."/>
            <person name="Ohm R.A."/>
            <person name="Patyshakuliyeva A."/>
            <person name="Rokas A."/>
            <person name="Ruiz-Duenas F.J."/>
            <person name="Sabat G."/>
            <person name="Salamov A."/>
            <person name="Samejima M."/>
            <person name="Schmutz J."/>
            <person name="Slot J.C."/>
            <person name="St John F."/>
            <person name="Stenlid J."/>
            <person name="Sun H."/>
            <person name="Sun S."/>
            <person name="Syed K."/>
            <person name="Tsang A."/>
            <person name="Wiebenga A."/>
            <person name="Young D."/>
            <person name="Pisabarro A."/>
            <person name="Eastwood D.C."/>
            <person name="Martin F."/>
            <person name="Cullen D."/>
            <person name="Grigoriev I.V."/>
            <person name="Hibbett D.S."/>
        </authorList>
    </citation>
    <scope>NUCLEOTIDE SEQUENCE [LARGE SCALE GENOMIC DNA]</scope>
    <source>
        <strain evidence="3 4">MD-104</strain>
    </source>
</reference>
<feature type="compositionally biased region" description="Low complexity" evidence="1">
    <location>
        <begin position="121"/>
        <end position="150"/>
    </location>
</feature>
<sequence length="287" mass="28135">MSRMLATLAVLCAVWLANAFPTALLDDGALLRNGEEAQKLNTLFAELSVNGSCTSGQTACVNSLIARCIDETWKTETCPRTEQCFALPAFKKDGTFLSCTTPSVAAALIDATGASGGVSGPNGSSNTSITSSSSGGETTRAHHTSSSAATVSSSASAASGGIVVTRTITLTIPTAASIASTSISSASTNISSASQSVITLPPETTVLNASEASSVLANLTAGGQSSVAGTAAAPSVPFSVVTPTISSSASSASISLPTAGTTIILAAGGLNVAGSATQVVVSSTTMC</sequence>
<proteinExistence type="predicted"/>
<protein>
    <recommendedName>
        <fullName evidence="5">Carbohydrate-binding module family 19 domain-containing protein</fullName>
    </recommendedName>
</protein>
<name>A0A2H3JT53_WOLCO</name>
<evidence type="ECO:0000256" key="1">
    <source>
        <dbReference type="SAM" id="MobiDB-lite"/>
    </source>
</evidence>
<dbReference type="EMBL" id="KB468168">
    <property type="protein sequence ID" value="PCH44735.1"/>
    <property type="molecule type" value="Genomic_DNA"/>
</dbReference>
<dbReference type="STRING" id="742152.A0A2H3JT53"/>
<feature type="signal peptide" evidence="2">
    <location>
        <begin position="1"/>
        <end position="19"/>
    </location>
</feature>
<feature type="chain" id="PRO_5013809979" description="Carbohydrate-binding module family 19 domain-containing protein" evidence="2">
    <location>
        <begin position="20"/>
        <end position="287"/>
    </location>
</feature>
<gene>
    <name evidence="3" type="ORF">WOLCODRAFT_139198</name>
</gene>
<evidence type="ECO:0008006" key="5">
    <source>
        <dbReference type="Google" id="ProtNLM"/>
    </source>
</evidence>